<proteinExistence type="inferred from homology"/>
<evidence type="ECO:0000256" key="2">
    <source>
        <dbReference type="ARBA" id="ARBA00009508"/>
    </source>
</evidence>
<evidence type="ECO:0000313" key="9">
    <source>
        <dbReference type="Proteomes" id="UP000008370"/>
    </source>
</evidence>
<dbReference type="InterPro" id="IPR008011">
    <property type="entry name" value="Complex1_LYR_dom"/>
</dbReference>
<dbReference type="HOGENOM" id="CLU_151409_2_2_1"/>
<reference evidence="8 9" key="1">
    <citation type="journal article" date="2012" name="BMC Genomics">
        <title>Comparative genomics of the white-rot fungi, Phanerochaete carnosa and P. chrysosporium, to elucidate the genetic basis of the distinct wood types they colonize.</title>
        <authorList>
            <person name="Suzuki H."/>
            <person name="MacDonald J."/>
            <person name="Syed K."/>
            <person name="Salamov A."/>
            <person name="Hori C."/>
            <person name="Aerts A."/>
            <person name="Henrissat B."/>
            <person name="Wiebenga A."/>
            <person name="vanKuyk P.A."/>
            <person name="Barry K."/>
            <person name="Lindquist E."/>
            <person name="LaButti K."/>
            <person name="Lapidus A."/>
            <person name="Lucas S."/>
            <person name="Coutinho P."/>
            <person name="Gong Y."/>
            <person name="Samejima M."/>
            <person name="Mahadevan R."/>
            <person name="Abou-Zaid M."/>
            <person name="de Vries R.P."/>
            <person name="Igarashi K."/>
            <person name="Yadav J.S."/>
            <person name="Grigoriev I.V."/>
            <person name="Master E.R."/>
        </authorList>
    </citation>
    <scope>NUCLEOTIDE SEQUENCE [LARGE SCALE GENOMIC DNA]</scope>
    <source>
        <strain evidence="8 9">HHB-10118-sp</strain>
    </source>
</reference>
<dbReference type="InParanoid" id="K5WP35"/>
<dbReference type="Pfam" id="PF05347">
    <property type="entry name" value="Complex1_LYR"/>
    <property type="match status" value="1"/>
</dbReference>
<evidence type="ECO:0000256" key="4">
    <source>
        <dbReference type="ARBA" id="ARBA00023128"/>
    </source>
</evidence>
<dbReference type="Proteomes" id="UP000008370">
    <property type="component" value="Unassembled WGS sequence"/>
</dbReference>
<evidence type="ECO:0000256" key="6">
    <source>
        <dbReference type="ARBA" id="ARBA00044735"/>
    </source>
</evidence>
<dbReference type="CDD" id="cd20262">
    <property type="entry name" value="Complex1_LYR_LYRM2"/>
    <property type="match status" value="1"/>
</dbReference>
<dbReference type="EMBL" id="JH930468">
    <property type="protein sequence ID" value="EKM60979.1"/>
    <property type="molecule type" value="Genomic_DNA"/>
</dbReference>
<keyword evidence="4" id="KW-0496">Mitochondrion</keyword>
<evidence type="ECO:0000256" key="1">
    <source>
        <dbReference type="ARBA" id="ARBA00004173"/>
    </source>
</evidence>
<comment type="subcellular location">
    <subcellularLocation>
        <location evidence="1">Mitochondrion</location>
    </subcellularLocation>
</comment>
<dbReference type="InterPro" id="IPR045293">
    <property type="entry name" value="Complex1_LYR_LYRM2"/>
</dbReference>
<comment type="similarity">
    <text evidence="2">Belongs to the complex I LYR family.</text>
</comment>
<dbReference type="STRING" id="650164.K5WP35"/>
<gene>
    <name evidence="8" type="ORF">PHACADRAFT_134002</name>
</gene>
<name>K5WP35_PHACS</name>
<dbReference type="KEGG" id="pco:PHACADRAFT_134002"/>
<evidence type="ECO:0000259" key="7">
    <source>
        <dbReference type="Pfam" id="PF05347"/>
    </source>
</evidence>
<dbReference type="PANTHER" id="PTHR13675">
    <property type="entry name" value="LYR MOTIF-CONTAINING PROTEIN 2"/>
    <property type="match status" value="1"/>
</dbReference>
<dbReference type="GeneID" id="18908285"/>
<feature type="domain" description="Complex 1 LYR protein" evidence="7">
    <location>
        <begin position="14"/>
        <end position="71"/>
    </location>
</feature>
<sequence>MVQELTLKHFILKQRVVNLYRQAVRACRTIPDLQTRKETLTWIRSEFDRNRHLHDTDLIEDKLSAGHRELRRSLPGMRFT</sequence>
<keyword evidence="3" id="KW-0809">Transit peptide</keyword>
<dbReference type="RefSeq" id="XP_007390417.1">
    <property type="nucleotide sequence ID" value="XM_007390355.1"/>
</dbReference>
<keyword evidence="9" id="KW-1185">Reference proteome</keyword>
<comment type="function">
    <text evidence="6">Involved in efficient integration of the N-module into mitochondrial respiratory chain complex I.</text>
</comment>
<dbReference type="PANTHER" id="PTHR13675:SF0">
    <property type="entry name" value="LYR MOTIF-CONTAINING PROTEIN 2"/>
    <property type="match status" value="1"/>
</dbReference>
<accession>K5WP35</accession>
<evidence type="ECO:0000313" key="8">
    <source>
        <dbReference type="EMBL" id="EKM60979.1"/>
    </source>
</evidence>
<dbReference type="OrthoDB" id="74240at2759"/>
<evidence type="ECO:0000256" key="3">
    <source>
        <dbReference type="ARBA" id="ARBA00022946"/>
    </source>
</evidence>
<organism evidence="8 9">
    <name type="scientific">Phanerochaete carnosa (strain HHB-10118-sp)</name>
    <name type="common">White-rot fungus</name>
    <name type="synonym">Peniophora carnosa</name>
    <dbReference type="NCBI Taxonomy" id="650164"/>
    <lineage>
        <taxon>Eukaryota</taxon>
        <taxon>Fungi</taxon>
        <taxon>Dikarya</taxon>
        <taxon>Basidiomycota</taxon>
        <taxon>Agaricomycotina</taxon>
        <taxon>Agaricomycetes</taxon>
        <taxon>Polyporales</taxon>
        <taxon>Phanerochaetaceae</taxon>
        <taxon>Phanerochaete</taxon>
    </lineage>
</organism>
<protein>
    <recommendedName>
        <fullName evidence="5">LYR motif-containing protein 2</fullName>
    </recommendedName>
</protein>
<dbReference type="GO" id="GO:0005739">
    <property type="term" value="C:mitochondrion"/>
    <property type="evidence" value="ECO:0007669"/>
    <property type="project" value="UniProtKB-SubCell"/>
</dbReference>
<dbReference type="AlphaFoldDB" id="K5WP35"/>
<evidence type="ECO:0000256" key="5">
    <source>
        <dbReference type="ARBA" id="ARBA00026235"/>
    </source>
</evidence>